<evidence type="ECO:0000313" key="11">
    <source>
        <dbReference type="EMBL" id="MBB5014277.1"/>
    </source>
</evidence>
<name>A0A7W7V6R4_9GAMM</name>
<comment type="subcellular location">
    <subcellularLocation>
        <location evidence="2 9">Cytoplasm</location>
    </subcellularLocation>
</comment>
<keyword evidence="12" id="KW-1185">Reference proteome</keyword>
<evidence type="ECO:0000256" key="6">
    <source>
        <dbReference type="ARBA" id="ARBA00022605"/>
    </source>
</evidence>
<organism evidence="11 12">
    <name type="scientific">Rehaibacterium terrae</name>
    <dbReference type="NCBI Taxonomy" id="1341696"/>
    <lineage>
        <taxon>Bacteria</taxon>
        <taxon>Pseudomonadati</taxon>
        <taxon>Pseudomonadota</taxon>
        <taxon>Gammaproteobacteria</taxon>
        <taxon>Lysobacterales</taxon>
        <taxon>Lysobacteraceae</taxon>
        <taxon>Rehaibacterium</taxon>
    </lineage>
</organism>
<dbReference type="PANTHER" id="PTHR43090">
    <property type="entry name" value="1-(5-PHOSPHORIBOSYL)-5-[(5-PHOSPHORIBOSYLAMINO)METHYLIDENEAMINO] IMIDAZOLE-4-CARBOXAMIDE ISOMERASE"/>
    <property type="match status" value="1"/>
</dbReference>
<dbReference type="Proteomes" id="UP000519004">
    <property type="component" value="Unassembled WGS sequence"/>
</dbReference>
<gene>
    <name evidence="9" type="primary">hisA</name>
    <name evidence="11" type="ORF">HNQ58_000148</name>
</gene>
<dbReference type="SUPFAM" id="SSF51366">
    <property type="entry name" value="Ribulose-phoshate binding barrel"/>
    <property type="match status" value="1"/>
</dbReference>
<dbReference type="GO" id="GO:0000105">
    <property type="term" value="P:L-histidine biosynthetic process"/>
    <property type="evidence" value="ECO:0007669"/>
    <property type="project" value="UniProtKB-UniRule"/>
</dbReference>
<comment type="caution">
    <text evidence="11">The sequence shown here is derived from an EMBL/GenBank/DDBJ whole genome shotgun (WGS) entry which is preliminary data.</text>
</comment>
<keyword evidence="6 9" id="KW-0028">Amino-acid biosynthesis</keyword>
<evidence type="ECO:0000256" key="3">
    <source>
        <dbReference type="ARBA" id="ARBA00005133"/>
    </source>
</evidence>
<dbReference type="FunFam" id="3.20.20.70:FF:000009">
    <property type="entry name" value="1-(5-phosphoribosyl)-5-[(5-phosphoribosylamino)methylideneamino] imidazole-4-carboxamide isomerase"/>
    <property type="match status" value="1"/>
</dbReference>
<dbReference type="RefSeq" id="WP_183946868.1">
    <property type="nucleotide sequence ID" value="NZ_JACHHX010000001.1"/>
</dbReference>
<comment type="similarity">
    <text evidence="4 9 10">Belongs to the HisA/HisF family.</text>
</comment>
<dbReference type="Pfam" id="PF00977">
    <property type="entry name" value="His_biosynth"/>
    <property type="match status" value="1"/>
</dbReference>
<dbReference type="AlphaFoldDB" id="A0A7W7V6R4"/>
<evidence type="ECO:0000256" key="7">
    <source>
        <dbReference type="ARBA" id="ARBA00023102"/>
    </source>
</evidence>
<feature type="active site" description="Proton acceptor" evidence="9">
    <location>
        <position position="10"/>
    </location>
</feature>
<dbReference type="GO" id="GO:0005737">
    <property type="term" value="C:cytoplasm"/>
    <property type="evidence" value="ECO:0007669"/>
    <property type="project" value="UniProtKB-SubCell"/>
</dbReference>
<comment type="pathway">
    <text evidence="3 9">Amino-acid biosynthesis; L-histidine biosynthesis; L-histidine from 5-phospho-alpha-D-ribose 1-diphosphate: step 4/9.</text>
</comment>
<keyword evidence="5 9" id="KW-0963">Cytoplasm</keyword>
<dbReference type="InterPro" id="IPR006062">
    <property type="entry name" value="His_biosynth"/>
</dbReference>
<accession>A0A7W7V6R4</accession>
<feature type="active site" description="Proton donor" evidence="9">
    <location>
        <position position="132"/>
    </location>
</feature>
<dbReference type="InterPro" id="IPR013785">
    <property type="entry name" value="Aldolase_TIM"/>
</dbReference>
<evidence type="ECO:0000256" key="8">
    <source>
        <dbReference type="ARBA" id="ARBA00023235"/>
    </source>
</evidence>
<keyword evidence="7 9" id="KW-0368">Histidine biosynthesis</keyword>
<dbReference type="PANTHER" id="PTHR43090:SF2">
    <property type="entry name" value="1-(5-PHOSPHORIBOSYL)-5-[(5-PHOSPHORIBOSYLAMINO)METHYLIDENEAMINO] IMIDAZOLE-4-CARBOXAMIDE ISOMERASE"/>
    <property type="match status" value="1"/>
</dbReference>
<evidence type="ECO:0000256" key="10">
    <source>
        <dbReference type="RuleBase" id="RU003657"/>
    </source>
</evidence>
<evidence type="ECO:0000256" key="2">
    <source>
        <dbReference type="ARBA" id="ARBA00004496"/>
    </source>
</evidence>
<comment type="catalytic activity">
    <reaction evidence="1 9">
        <text>1-(5-phospho-beta-D-ribosyl)-5-[(5-phospho-beta-D-ribosylamino)methylideneamino]imidazole-4-carboxamide = 5-[(5-phospho-1-deoxy-D-ribulos-1-ylimino)methylamino]-1-(5-phospho-beta-D-ribosyl)imidazole-4-carboxamide</text>
        <dbReference type="Rhea" id="RHEA:15469"/>
        <dbReference type="ChEBI" id="CHEBI:58435"/>
        <dbReference type="ChEBI" id="CHEBI:58525"/>
        <dbReference type="EC" id="5.3.1.16"/>
    </reaction>
</comment>
<dbReference type="HAMAP" id="MF_01014">
    <property type="entry name" value="HisA"/>
    <property type="match status" value="1"/>
</dbReference>
<dbReference type="CDD" id="cd04732">
    <property type="entry name" value="HisA"/>
    <property type="match status" value="1"/>
</dbReference>
<evidence type="ECO:0000256" key="5">
    <source>
        <dbReference type="ARBA" id="ARBA00022490"/>
    </source>
</evidence>
<dbReference type="Gene3D" id="3.20.20.70">
    <property type="entry name" value="Aldolase class I"/>
    <property type="match status" value="1"/>
</dbReference>
<dbReference type="UniPathway" id="UPA00031">
    <property type="reaction ID" value="UER00009"/>
</dbReference>
<dbReference type="GO" id="GO:0003949">
    <property type="term" value="F:1-(5-phosphoribosyl)-5-[(5-phosphoribosylamino)methylideneamino]imidazole-4-carboxamide isomerase activity"/>
    <property type="evidence" value="ECO:0007669"/>
    <property type="project" value="UniProtKB-UniRule"/>
</dbReference>
<sequence length="250" mass="26625">MSWDLYPALDIRAGRVVRLRQGDYAQETRYDTDPLAQAMHYAEAGARWMHLVDLDAARAGGYTLIPLLRTIKAETGLAVQTGGGVRRETDLLRLIEAGADRVVVGSLAVQEPEQVAGWIARYGAGRITVALDTRRDASGRWQLPVHGWTQSEAGGRTLDTLAAAYAGIGLKHLLCTDIARDGMLAGPNLALYAHLRALAPTLAVQASGGVRDLADLRAVQACGCAGAVLGKALLDGRFDLTDALREAAVC</sequence>
<evidence type="ECO:0000256" key="9">
    <source>
        <dbReference type="HAMAP-Rule" id="MF_01014"/>
    </source>
</evidence>
<protein>
    <recommendedName>
        <fullName evidence="9">1-(5-phosphoribosyl)-5-[(5-phosphoribosylamino)methylideneamino] imidazole-4-carboxamide isomerase</fullName>
        <ecNumber evidence="9">5.3.1.16</ecNumber>
    </recommendedName>
    <alternativeName>
        <fullName evidence="9">Phosphoribosylformimino-5-aminoimidazole carboxamide ribotide isomerase</fullName>
    </alternativeName>
</protein>
<keyword evidence="8 9" id="KW-0413">Isomerase</keyword>
<evidence type="ECO:0000256" key="4">
    <source>
        <dbReference type="ARBA" id="ARBA00009667"/>
    </source>
</evidence>
<evidence type="ECO:0000256" key="1">
    <source>
        <dbReference type="ARBA" id="ARBA00000901"/>
    </source>
</evidence>
<dbReference type="EC" id="5.3.1.16" evidence="9"/>
<proteinExistence type="inferred from homology"/>
<dbReference type="InterPro" id="IPR011060">
    <property type="entry name" value="RibuloseP-bd_barrel"/>
</dbReference>
<dbReference type="EMBL" id="JACHHX010000001">
    <property type="protein sequence ID" value="MBB5014277.1"/>
    <property type="molecule type" value="Genomic_DNA"/>
</dbReference>
<evidence type="ECO:0000313" key="12">
    <source>
        <dbReference type="Proteomes" id="UP000519004"/>
    </source>
</evidence>
<dbReference type="GO" id="GO:0000162">
    <property type="term" value="P:L-tryptophan biosynthetic process"/>
    <property type="evidence" value="ECO:0007669"/>
    <property type="project" value="TreeGrafter"/>
</dbReference>
<dbReference type="InterPro" id="IPR023016">
    <property type="entry name" value="HisA/PriA"/>
</dbReference>
<reference evidence="11 12" key="1">
    <citation type="submission" date="2020-08" db="EMBL/GenBank/DDBJ databases">
        <title>Genomic Encyclopedia of Type Strains, Phase IV (KMG-IV): sequencing the most valuable type-strain genomes for metagenomic binning, comparative biology and taxonomic classification.</title>
        <authorList>
            <person name="Goeker M."/>
        </authorList>
    </citation>
    <scope>NUCLEOTIDE SEQUENCE [LARGE SCALE GENOMIC DNA]</scope>
    <source>
        <strain evidence="11 12">DSM 25897</strain>
    </source>
</reference>
<dbReference type="InterPro" id="IPR044524">
    <property type="entry name" value="Isoase_HisA-like"/>
</dbReference>